<name>A0A926JUR3_9FLAO</name>
<dbReference type="SUPFAM" id="SSF48452">
    <property type="entry name" value="TPR-like"/>
    <property type="match status" value="1"/>
</dbReference>
<keyword evidence="1" id="KW-0812">Transmembrane</keyword>
<proteinExistence type="predicted"/>
<dbReference type="RefSeq" id="WP_187966729.1">
    <property type="nucleotide sequence ID" value="NZ_JACVDC010000064.1"/>
</dbReference>
<dbReference type="InterPro" id="IPR011990">
    <property type="entry name" value="TPR-like_helical_dom_sf"/>
</dbReference>
<organism evidence="2 3">
    <name type="scientific">Sinomicrobium weinanense</name>
    <dbReference type="NCBI Taxonomy" id="2842200"/>
    <lineage>
        <taxon>Bacteria</taxon>
        <taxon>Pseudomonadati</taxon>
        <taxon>Bacteroidota</taxon>
        <taxon>Flavobacteriia</taxon>
        <taxon>Flavobacteriales</taxon>
        <taxon>Flavobacteriaceae</taxon>
        <taxon>Sinomicrobium</taxon>
    </lineage>
</organism>
<evidence type="ECO:0000256" key="1">
    <source>
        <dbReference type="SAM" id="Phobius"/>
    </source>
</evidence>
<sequence length="511" mass="60469">MIYKQILVISFFATHVVFPQVTPPTRITNDSLRKEDYRSLYDHITSSKNDSITQSLYLKAYLNKAQMESNREKMIQGYKHYLHYSHGNLKLIYGDSMILMAKKTDDPILLGSAYLSVGGEYYNLKRYKEALDHYLESDRYLVKTDDNYLKYKLKYNMALVKYYTRYYDEAISLLTECLEYFKTEAPRGYLNTLHFLSRCHSSMENYGSSSRVNQLGITEGRKIGNTSMEVYFIQSEGINDCIRSDYHLAIHKLDSTLKVIREEKDDFANEVLGLFYLGKSYWGLDERKKAVEYFKAVDTCFKTRGYMKREYLEGYKLLDAYHKSRGELKLQLHYLGRQLQAMEFLDTQEKYLDDKVKNEYDVKRVRREKEKVEALLQTRNKQKTWGIIAGIFLFILILSLVYRSYRIKKIYKQRFEAFMKGHRPQNQATKKKRPPSQKPDISQKVIDMVLKKLDTFEKGKKFLDKKMSVSKFAATLEVNNKYLSQIISHFKKKGVTEYLNDLRIDYIVDRM</sequence>
<evidence type="ECO:0000313" key="3">
    <source>
        <dbReference type="Proteomes" id="UP000653730"/>
    </source>
</evidence>
<dbReference type="AlphaFoldDB" id="A0A926JUR3"/>
<comment type="caution">
    <text evidence="2">The sequence shown here is derived from an EMBL/GenBank/DDBJ whole genome shotgun (WGS) entry which is preliminary data.</text>
</comment>
<keyword evidence="1" id="KW-0472">Membrane</keyword>
<protein>
    <submittedName>
        <fullName evidence="2">AraC family transcriptional regulator</fullName>
    </submittedName>
</protein>
<dbReference type="Proteomes" id="UP000653730">
    <property type="component" value="Unassembled WGS sequence"/>
</dbReference>
<evidence type="ECO:0000313" key="2">
    <source>
        <dbReference type="EMBL" id="MBC9797598.1"/>
    </source>
</evidence>
<accession>A0A926JUR3</accession>
<reference evidence="2 3" key="1">
    <citation type="submission" date="2020-09" db="EMBL/GenBank/DDBJ databases">
        <title>Sinomicrobium weinanense sp. nov., a halophilic bacteria isolated from saline-alkali soil.</title>
        <authorList>
            <person name="Wu P."/>
            <person name="Ren H."/>
            <person name="Mei Y."/>
            <person name="Liang Y."/>
            <person name="Chen Z."/>
        </authorList>
    </citation>
    <scope>NUCLEOTIDE SEQUENCE [LARGE SCALE GENOMIC DNA]</scope>
    <source>
        <strain evidence="2 3">FJxs</strain>
    </source>
</reference>
<gene>
    <name evidence="2" type="ORF">IBL28_16605</name>
</gene>
<keyword evidence="1" id="KW-1133">Transmembrane helix</keyword>
<dbReference type="Gene3D" id="1.25.40.10">
    <property type="entry name" value="Tetratricopeptide repeat domain"/>
    <property type="match status" value="1"/>
</dbReference>
<keyword evidence="3" id="KW-1185">Reference proteome</keyword>
<dbReference type="EMBL" id="JACVDC010000064">
    <property type="protein sequence ID" value="MBC9797598.1"/>
    <property type="molecule type" value="Genomic_DNA"/>
</dbReference>
<feature type="transmembrane region" description="Helical" evidence="1">
    <location>
        <begin position="385"/>
        <end position="405"/>
    </location>
</feature>